<dbReference type="Proteomes" id="UP000095286">
    <property type="component" value="Unplaced"/>
</dbReference>
<name>A0AC35TIL0_9BILA</name>
<accession>A0AC35TIL0</accession>
<proteinExistence type="predicted"/>
<evidence type="ECO:0000313" key="1">
    <source>
        <dbReference type="Proteomes" id="UP000095286"/>
    </source>
</evidence>
<evidence type="ECO:0000313" key="2">
    <source>
        <dbReference type="WBParaSite" id="RSKR_0000097500.1"/>
    </source>
</evidence>
<protein>
    <submittedName>
        <fullName evidence="2">CYCLIN domain-containing protein</fullName>
    </submittedName>
</protein>
<organism evidence="1 2">
    <name type="scientific">Rhabditophanes sp. KR3021</name>
    <dbReference type="NCBI Taxonomy" id="114890"/>
    <lineage>
        <taxon>Eukaryota</taxon>
        <taxon>Metazoa</taxon>
        <taxon>Ecdysozoa</taxon>
        <taxon>Nematoda</taxon>
        <taxon>Chromadorea</taxon>
        <taxon>Rhabditida</taxon>
        <taxon>Tylenchina</taxon>
        <taxon>Panagrolaimomorpha</taxon>
        <taxon>Strongyloidoidea</taxon>
        <taxon>Alloionematidae</taxon>
        <taxon>Rhabditophanes</taxon>
    </lineage>
</organism>
<reference evidence="2" key="1">
    <citation type="submission" date="2016-11" db="UniProtKB">
        <authorList>
            <consortium name="WormBaseParasite"/>
        </authorList>
    </citation>
    <scope>IDENTIFICATION</scope>
    <source>
        <strain evidence="2">KR3021</strain>
    </source>
</reference>
<dbReference type="WBParaSite" id="RSKR_0000097500.1">
    <property type="protein sequence ID" value="RSKR_0000097500.1"/>
    <property type="gene ID" value="RSKR_0000097500"/>
</dbReference>
<sequence>MMQSVDSSDKKNSGTSRSDGSRKRRSERVTNPNKQGKNSTNTNSTAIQEETNESFSENSAKRHCADNDILSLQCEEDYSDDSSSSDIKKVIPPTKGRKQMSKGNSKKTAKKLKNAESAFIFKQIDYDIARIQIGDETQVVNKFELIDRYSKDISLFGENLEVVSLMFEKSDIYPRAHRPGVKSVGRLMGCHRRIIVDWMMEVATVEKLSRTTLHMAVDYIDRAFALKNDFTDKLYQTIAGTCLLIAAKIEEIYPPTIDCFVRHGGGSYTDDYLRKAEVMITGMLGFALHPITAVSFLDYFYSDLQNAIFDSSSNASTSQNSQDESSIDESGFFTQAANAPRGSGIFEEEIITNEERYNPDINPLNPLNRTNKGGYSPEKGEYWAEFGEDLHPDLLRAYLKSFAVLDFVTLTYPSTLFGSRELAAGIIFAQFKEDEGMPTRVLGFTAEDAKRAIHFVEPFFARIDEAQAEYYENYTSLSNRYYDSTRHKIQIYSKKLGEMLEPIEGQTNPLLKHVESFSTI</sequence>